<dbReference type="PRINTS" id="PR01438">
    <property type="entry name" value="UNVRSLSTRESS"/>
</dbReference>
<keyword evidence="4" id="KW-1185">Reference proteome</keyword>
<dbReference type="Gene3D" id="3.40.50.620">
    <property type="entry name" value="HUPs"/>
    <property type="match status" value="2"/>
</dbReference>
<dbReference type="AlphaFoldDB" id="A0A4R0XF17"/>
<evidence type="ECO:0000256" key="1">
    <source>
        <dbReference type="ARBA" id="ARBA00008791"/>
    </source>
</evidence>
<dbReference type="Pfam" id="PF00582">
    <property type="entry name" value="Usp"/>
    <property type="match status" value="2"/>
</dbReference>
<accession>A0A4R0XF17</accession>
<proteinExistence type="inferred from homology"/>
<feature type="domain" description="UspA" evidence="2">
    <location>
        <begin position="15"/>
        <end position="159"/>
    </location>
</feature>
<dbReference type="InterPro" id="IPR006016">
    <property type="entry name" value="UspA"/>
</dbReference>
<dbReference type="Proteomes" id="UP000294200">
    <property type="component" value="Unassembled WGS sequence"/>
</dbReference>
<gene>
    <name evidence="3" type="ORF">BZM27_07555</name>
</gene>
<organism evidence="3 4">
    <name type="scientific">Paraburkholderia steynii</name>
    <dbReference type="NCBI Taxonomy" id="1245441"/>
    <lineage>
        <taxon>Bacteria</taxon>
        <taxon>Pseudomonadati</taxon>
        <taxon>Pseudomonadota</taxon>
        <taxon>Betaproteobacteria</taxon>
        <taxon>Burkholderiales</taxon>
        <taxon>Burkholderiaceae</taxon>
        <taxon>Paraburkholderia</taxon>
    </lineage>
</organism>
<comment type="similarity">
    <text evidence="1">Belongs to the universal stress protein A family.</text>
</comment>
<name>A0A4R0XF17_9BURK</name>
<dbReference type="SUPFAM" id="SSF52402">
    <property type="entry name" value="Adenine nucleotide alpha hydrolases-like"/>
    <property type="match status" value="2"/>
</dbReference>
<evidence type="ECO:0000313" key="3">
    <source>
        <dbReference type="EMBL" id="TCG09066.1"/>
    </source>
</evidence>
<dbReference type="PANTHER" id="PTHR46268:SF6">
    <property type="entry name" value="UNIVERSAL STRESS PROTEIN UP12"/>
    <property type="match status" value="1"/>
</dbReference>
<dbReference type="PANTHER" id="PTHR46268">
    <property type="entry name" value="STRESS RESPONSE PROTEIN NHAX"/>
    <property type="match status" value="1"/>
</dbReference>
<dbReference type="CDD" id="cd00293">
    <property type="entry name" value="USP-like"/>
    <property type="match status" value="2"/>
</dbReference>
<evidence type="ECO:0000259" key="2">
    <source>
        <dbReference type="Pfam" id="PF00582"/>
    </source>
</evidence>
<comment type="caution">
    <text evidence="3">The sequence shown here is derived from an EMBL/GenBank/DDBJ whole genome shotgun (WGS) entry which is preliminary data.</text>
</comment>
<evidence type="ECO:0000313" key="4">
    <source>
        <dbReference type="Proteomes" id="UP000294200"/>
    </source>
</evidence>
<sequence length="321" mass="34608">MAQTSNAASSTQSAFQRIMLAVDDSEATLRAAEYTKALFAGRAQIRLVTVAQNPRTLFPLGATAQGFLAAAREEIIGDARAALAKIEAIFAGTELEFGLVDLSVHHGNTADALLDTASHWNADLLVMGMRHHHGLLRWIEGTVSEPVARRATCSLLLVPEDSRVPTDRPPTRMVFALDGSACSLAGLRTGLKIAGPDTRLRTIYVVDRAVHLFDGGAADMLETAYLDQGCAAIERATHICSDQGCIADTAVIKTHRSRDDVPHAIVRDAAEWNADLVVLGTHGRRGIERWLLGSVAARTVRLVDTRFAGTQRRNGGRLDET</sequence>
<dbReference type="InterPro" id="IPR014729">
    <property type="entry name" value="Rossmann-like_a/b/a_fold"/>
</dbReference>
<feature type="domain" description="UspA" evidence="2">
    <location>
        <begin position="172"/>
        <end position="303"/>
    </location>
</feature>
<dbReference type="InterPro" id="IPR006015">
    <property type="entry name" value="Universal_stress_UspA"/>
</dbReference>
<dbReference type="EMBL" id="MWML01000018">
    <property type="protein sequence ID" value="TCG09066.1"/>
    <property type="molecule type" value="Genomic_DNA"/>
</dbReference>
<protein>
    <submittedName>
        <fullName evidence="3">Universal stress protein UspA</fullName>
    </submittedName>
</protein>
<reference evidence="3 4" key="1">
    <citation type="submission" date="2017-02" db="EMBL/GenBank/DDBJ databases">
        <title>Paraburkholderia sophoroidis sp. nov. and Paraburkholderia steynii sp. nov. rhizobial symbionts of the fynbos legume Hypocalyptus sophoroides.</title>
        <authorList>
            <person name="Steenkamp E.T."/>
            <person name="Beukes C.W."/>
            <person name="Van Zyl E."/>
            <person name="Avontuur J."/>
            <person name="Chan W.Y."/>
            <person name="Hassen A."/>
            <person name="Palmer M."/>
            <person name="Mthombeni L."/>
            <person name="Phalane F."/>
            <person name="Sereme K."/>
            <person name="Venter S.N."/>
        </authorList>
    </citation>
    <scope>NUCLEOTIDE SEQUENCE [LARGE SCALE GENOMIC DNA]</scope>
    <source>
        <strain evidence="3 4">HC1.1ba</strain>
    </source>
</reference>